<comment type="caution">
    <text evidence="3">The sequence shown here is derived from an EMBL/GenBank/DDBJ whole genome shotgun (WGS) entry which is preliminary data.</text>
</comment>
<keyword evidence="4" id="KW-1185">Reference proteome</keyword>
<dbReference type="Pfam" id="PF00753">
    <property type="entry name" value="Lactamase_B"/>
    <property type="match status" value="1"/>
</dbReference>
<dbReference type="CDD" id="cd07731">
    <property type="entry name" value="ComA-like_MBL-fold"/>
    <property type="match status" value="1"/>
</dbReference>
<reference evidence="3" key="1">
    <citation type="journal article" date="2022" name="Syst. Appl. Microbiol.">
        <title>Natronocalculus amylovorans gen. nov., sp. nov., and Natranaeroarchaeum aerophilus sp. nov., dominant culturable amylolytic natronoarchaea from hypersaline soda lakes in southwestern Siberia.</title>
        <authorList>
            <person name="Sorokin D.Y."/>
            <person name="Elcheninov A.G."/>
            <person name="Khizhniak T.V."/>
            <person name="Koenen M."/>
            <person name="Bale N.J."/>
            <person name="Damste J.S.S."/>
            <person name="Kublanov I.V."/>
        </authorList>
    </citation>
    <scope>NUCLEOTIDE SEQUENCE</scope>
    <source>
        <strain evidence="3">AArc-St2</strain>
    </source>
</reference>
<dbReference type="InterPro" id="IPR052159">
    <property type="entry name" value="Competence_DNA_uptake"/>
</dbReference>
<sequence>MNRKILILAVVGILVTGGCLGGEISMGGESGVEDDNQSTEPTPADESVAGAVDGEVQFHHIDVGQGDATLIVTPSGETILIDTGDWRQDGQHVISYMESHDIDRIDHLVGTHPHADHIGGHAAVIAHFEDELDGIGAVYDSGVAHTSQTYENYLDAVEAYDVELFITEEGDQLPIEDDGVIATVHNPPAGDSGTDLHYNSIALAISVGEITYLTTGDTEADAEDRMVSEWGDEIEADIYHAGHHGSSTSSSEPFMNAVQPDFAIISSGFESQYGHPHDEVLELFAEMDIETYWTGIHGDIVFTTDGTSIDVTSTDDATTDPAEILELKPRDDDSERIGAIGHHFDISTPALAYP</sequence>
<dbReference type="AlphaFoldDB" id="A0AAE3FV06"/>
<proteinExistence type="predicted"/>
<gene>
    <name evidence="3" type="ORF">AArcSt2_02060</name>
</gene>
<dbReference type="EMBL" id="JAKRVX010000001">
    <property type="protein sequence ID" value="MCL9815716.1"/>
    <property type="molecule type" value="Genomic_DNA"/>
</dbReference>
<evidence type="ECO:0000313" key="4">
    <source>
        <dbReference type="Proteomes" id="UP001203207"/>
    </source>
</evidence>
<dbReference type="PANTHER" id="PTHR30619:SF1">
    <property type="entry name" value="RECOMBINATION PROTEIN 2"/>
    <property type="match status" value="1"/>
</dbReference>
<dbReference type="SUPFAM" id="SSF56281">
    <property type="entry name" value="Metallo-hydrolase/oxidoreductase"/>
    <property type="match status" value="1"/>
</dbReference>
<dbReference type="PANTHER" id="PTHR30619">
    <property type="entry name" value="DNA INTERNALIZATION/COMPETENCE PROTEIN COMEC/REC2"/>
    <property type="match status" value="1"/>
</dbReference>
<protein>
    <submittedName>
        <fullName evidence="3">MBL fold metallo-hydrolase</fullName>
    </submittedName>
</protein>
<feature type="domain" description="Metallo-beta-lactamase" evidence="2">
    <location>
        <begin position="65"/>
        <end position="269"/>
    </location>
</feature>
<dbReference type="PROSITE" id="PS51257">
    <property type="entry name" value="PROKAR_LIPOPROTEIN"/>
    <property type="match status" value="1"/>
</dbReference>
<dbReference type="Proteomes" id="UP001203207">
    <property type="component" value="Unassembled WGS sequence"/>
</dbReference>
<dbReference type="InterPro" id="IPR035681">
    <property type="entry name" value="ComA-like_MBL"/>
</dbReference>
<reference evidence="3" key="2">
    <citation type="submission" date="2022-02" db="EMBL/GenBank/DDBJ databases">
        <authorList>
            <person name="Elcheninov A.G."/>
            <person name="Sorokin D.Y."/>
            <person name="Kublanov I.V."/>
        </authorList>
    </citation>
    <scope>NUCLEOTIDE SEQUENCE</scope>
    <source>
        <strain evidence="3">AArc-St2</strain>
    </source>
</reference>
<feature type="region of interest" description="Disordered" evidence="1">
    <location>
        <begin position="26"/>
        <end position="46"/>
    </location>
</feature>
<dbReference type="Gene3D" id="3.60.15.10">
    <property type="entry name" value="Ribonuclease Z/Hydroxyacylglutathione hydrolase-like"/>
    <property type="match status" value="1"/>
</dbReference>
<name>A0AAE3FV06_9EURY</name>
<organism evidence="3 4">
    <name type="scientific">Natronocalculus amylovorans</name>
    <dbReference type="NCBI Taxonomy" id="2917812"/>
    <lineage>
        <taxon>Archaea</taxon>
        <taxon>Methanobacteriati</taxon>
        <taxon>Methanobacteriota</taxon>
        <taxon>Stenosarchaea group</taxon>
        <taxon>Halobacteria</taxon>
        <taxon>Halobacteriales</taxon>
        <taxon>Haloferacaceae</taxon>
        <taxon>Natronocalculus</taxon>
    </lineage>
</organism>
<dbReference type="SMART" id="SM00849">
    <property type="entry name" value="Lactamase_B"/>
    <property type="match status" value="1"/>
</dbReference>
<evidence type="ECO:0000256" key="1">
    <source>
        <dbReference type="SAM" id="MobiDB-lite"/>
    </source>
</evidence>
<evidence type="ECO:0000313" key="3">
    <source>
        <dbReference type="EMBL" id="MCL9815716.1"/>
    </source>
</evidence>
<accession>A0AAE3FV06</accession>
<dbReference type="InterPro" id="IPR001279">
    <property type="entry name" value="Metallo-B-lactamas"/>
</dbReference>
<dbReference type="InterPro" id="IPR036866">
    <property type="entry name" value="RibonucZ/Hydroxyglut_hydro"/>
</dbReference>
<dbReference type="RefSeq" id="WP_250582589.1">
    <property type="nucleotide sequence ID" value="NZ_JAKRVX010000001.1"/>
</dbReference>
<evidence type="ECO:0000259" key="2">
    <source>
        <dbReference type="SMART" id="SM00849"/>
    </source>
</evidence>